<dbReference type="PROSITE" id="PS00622">
    <property type="entry name" value="HTH_LUXR_1"/>
    <property type="match status" value="1"/>
</dbReference>
<dbReference type="GO" id="GO:0003677">
    <property type="term" value="F:DNA binding"/>
    <property type="evidence" value="ECO:0007669"/>
    <property type="project" value="UniProtKB-KW"/>
</dbReference>
<dbReference type="Gene3D" id="3.40.50.2300">
    <property type="match status" value="1"/>
</dbReference>
<name>E6SEF3_INTC7</name>
<dbReference type="CDD" id="cd06170">
    <property type="entry name" value="LuxR_C_like"/>
    <property type="match status" value="1"/>
</dbReference>
<keyword evidence="2" id="KW-0805">Transcription regulation</keyword>
<dbReference type="GO" id="GO:0000160">
    <property type="term" value="P:phosphorelay signal transduction system"/>
    <property type="evidence" value="ECO:0007669"/>
    <property type="project" value="InterPro"/>
</dbReference>
<dbReference type="InterPro" id="IPR011006">
    <property type="entry name" value="CheY-like_superfamily"/>
</dbReference>
<proteinExistence type="predicted"/>
<dbReference type="PROSITE" id="PS50043">
    <property type="entry name" value="HTH_LUXR_2"/>
    <property type="match status" value="1"/>
</dbReference>
<gene>
    <name evidence="8" type="ordered locus">Intca_3347</name>
</gene>
<dbReference type="GO" id="GO:0006355">
    <property type="term" value="P:regulation of DNA-templated transcription"/>
    <property type="evidence" value="ECO:0007669"/>
    <property type="project" value="InterPro"/>
</dbReference>
<evidence type="ECO:0000256" key="4">
    <source>
        <dbReference type="ARBA" id="ARBA00023163"/>
    </source>
</evidence>
<evidence type="ECO:0000259" key="7">
    <source>
        <dbReference type="PROSITE" id="PS50110"/>
    </source>
</evidence>
<feature type="domain" description="Response regulatory" evidence="7">
    <location>
        <begin position="6"/>
        <end position="123"/>
    </location>
</feature>
<organism evidence="8 9">
    <name type="scientific">Intrasporangium calvum (strain ATCC 23552 / DSM 43043 / JCM 3097 / NBRC 12989 / NCIMB 10167 / NRRL B-3866 / 7 KIP)</name>
    <dbReference type="NCBI Taxonomy" id="710696"/>
    <lineage>
        <taxon>Bacteria</taxon>
        <taxon>Bacillati</taxon>
        <taxon>Actinomycetota</taxon>
        <taxon>Actinomycetes</taxon>
        <taxon>Micrococcales</taxon>
        <taxon>Intrasporangiaceae</taxon>
        <taxon>Intrasporangium</taxon>
    </lineage>
</organism>
<accession>E6SEF3</accession>
<keyword evidence="3" id="KW-0238">DNA-binding</keyword>
<dbReference type="AlphaFoldDB" id="E6SEF3"/>
<dbReference type="SMART" id="SM00421">
    <property type="entry name" value="HTH_LUXR"/>
    <property type="match status" value="1"/>
</dbReference>
<evidence type="ECO:0000256" key="2">
    <source>
        <dbReference type="ARBA" id="ARBA00023015"/>
    </source>
</evidence>
<dbReference type="InterPro" id="IPR016032">
    <property type="entry name" value="Sig_transdc_resp-reg_C-effctor"/>
</dbReference>
<dbReference type="STRING" id="710696.Intca_3347"/>
<dbReference type="HOGENOM" id="CLU_000445_90_10_11"/>
<dbReference type="KEGG" id="ica:Intca_3347"/>
<dbReference type="Pfam" id="PF00072">
    <property type="entry name" value="Response_reg"/>
    <property type="match status" value="1"/>
</dbReference>
<evidence type="ECO:0000259" key="6">
    <source>
        <dbReference type="PROSITE" id="PS50043"/>
    </source>
</evidence>
<feature type="modified residue" description="4-aspartylphosphate" evidence="5">
    <location>
        <position position="57"/>
    </location>
</feature>
<dbReference type="PROSITE" id="PS50110">
    <property type="entry name" value="RESPONSE_REGULATORY"/>
    <property type="match status" value="1"/>
</dbReference>
<feature type="domain" description="HTH luxR-type" evidence="6">
    <location>
        <begin position="141"/>
        <end position="206"/>
    </location>
</feature>
<dbReference type="InterPro" id="IPR039420">
    <property type="entry name" value="WalR-like"/>
</dbReference>
<dbReference type="PANTHER" id="PTHR43214:SF24">
    <property type="entry name" value="TRANSCRIPTIONAL REGULATORY PROTEIN NARL-RELATED"/>
    <property type="match status" value="1"/>
</dbReference>
<dbReference type="PANTHER" id="PTHR43214">
    <property type="entry name" value="TWO-COMPONENT RESPONSE REGULATOR"/>
    <property type="match status" value="1"/>
</dbReference>
<evidence type="ECO:0000256" key="3">
    <source>
        <dbReference type="ARBA" id="ARBA00023125"/>
    </source>
</evidence>
<evidence type="ECO:0000313" key="8">
    <source>
        <dbReference type="EMBL" id="ADU49830.1"/>
    </source>
</evidence>
<dbReference type="RefSeq" id="WP_013494142.1">
    <property type="nucleotide sequence ID" value="NC_014830.1"/>
</dbReference>
<keyword evidence="9" id="KW-1185">Reference proteome</keyword>
<keyword evidence="1 5" id="KW-0597">Phosphoprotein</keyword>
<evidence type="ECO:0000256" key="1">
    <source>
        <dbReference type="ARBA" id="ARBA00022553"/>
    </source>
</evidence>
<dbReference type="InterPro" id="IPR058245">
    <property type="entry name" value="NreC/VraR/RcsB-like_REC"/>
</dbReference>
<dbReference type="CDD" id="cd17535">
    <property type="entry name" value="REC_NarL-like"/>
    <property type="match status" value="1"/>
</dbReference>
<dbReference type="SMART" id="SM00448">
    <property type="entry name" value="REC"/>
    <property type="match status" value="1"/>
</dbReference>
<dbReference type="InterPro" id="IPR000792">
    <property type="entry name" value="Tscrpt_reg_LuxR_C"/>
</dbReference>
<dbReference type="eggNOG" id="COG2197">
    <property type="taxonomic scope" value="Bacteria"/>
</dbReference>
<dbReference type="PRINTS" id="PR00038">
    <property type="entry name" value="HTHLUXR"/>
</dbReference>
<dbReference type="SUPFAM" id="SSF52172">
    <property type="entry name" value="CheY-like"/>
    <property type="match status" value="1"/>
</dbReference>
<evidence type="ECO:0000313" key="9">
    <source>
        <dbReference type="Proteomes" id="UP000008914"/>
    </source>
</evidence>
<reference evidence="8 9" key="1">
    <citation type="journal article" date="2010" name="Stand. Genomic Sci.">
        <title>Complete genome sequence of Intrasporangium calvum type strain (7 KIP).</title>
        <authorList>
            <person name="Del Rio T.G."/>
            <person name="Chertkov O."/>
            <person name="Yasawong M."/>
            <person name="Lucas S."/>
            <person name="Deshpande S."/>
            <person name="Cheng J.F."/>
            <person name="Detter C."/>
            <person name="Tapia R."/>
            <person name="Han C."/>
            <person name="Goodwin L."/>
            <person name="Pitluck S."/>
            <person name="Liolios K."/>
            <person name="Ivanova N."/>
            <person name="Mavromatis K."/>
            <person name="Pati A."/>
            <person name="Chen A."/>
            <person name="Palaniappan K."/>
            <person name="Land M."/>
            <person name="Hauser L."/>
            <person name="Chang Y.J."/>
            <person name="Jeffries C.D."/>
            <person name="Rohde M."/>
            <person name="Pukall R."/>
            <person name="Sikorski J."/>
            <person name="Goker M."/>
            <person name="Woyke T."/>
            <person name="Bristow J."/>
            <person name="Eisen J.A."/>
            <person name="Markowitz V."/>
            <person name="Hugenholtz P."/>
            <person name="Kyrpides N.C."/>
            <person name="Klenk H.P."/>
            <person name="Lapidus A."/>
        </authorList>
    </citation>
    <scope>NUCLEOTIDE SEQUENCE [LARGE SCALE GENOMIC DNA]</scope>
    <source>
        <strain evidence="9">ATCC 23552 / DSM 43043 / JCM 3097 / NBRC 12989 / 7 KIP</strain>
    </source>
</reference>
<dbReference type="EMBL" id="CP002343">
    <property type="protein sequence ID" value="ADU49830.1"/>
    <property type="molecule type" value="Genomic_DNA"/>
</dbReference>
<evidence type="ECO:0000256" key="5">
    <source>
        <dbReference type="PROSITE-ProRule" id="PRU00169"/>
    </source>
</evidence>
<dbReference type="OrthoDB" id="9808843at2"/>
<sequence length="209" mass="21954">MTAAIRLLVVDDHPVVRAGLSMLLAADRSIELVGEAASAAEAVVVAQRRHPDVVLMDLQLGDGVDGVGATRRLLALEPAPRVVILTTHESDADVLASVEAGACGYLLKDAPAADLIDAVRTAARGGTVLSPVVARRLDERRRTPQPTLSGRELDVLRLVAEGGTNRDIARALFLSEATVKSHLVHAFGKLGVTSRTAAVATARSRGLIR</sequence>
<dbReference type="SUPFAM" id="SSF46894">
    <property type="entry name" value="C-terminal effector domain of the bipartite response regulators"/>
    <property type="match status" value="1"/>
</dbReference>
<dbReference type="Pfam" id="PF00196">
    <property type="entry name" value="GerE"/>
    <property type="match status" value="1"/>
</dbReference>
<dbReference type="Proteomes" id="UP000008914">
    <property type="component" value="Chromosome"/>
</dbReference>
<dbReference type="InterPro" id="IPR001789">
    <property type="entry name" value="Sig_transdc_resp-reg_receiver"/>
</dbReference>
<protein>
    <submittedName>
        <fullName evidence="8">Two component transcriptional regulator, LuxR family</fullName>
    </submittedName>
</protein>
<keyword evidence="4" id="KW-0804">Transcription</keyword>